<gene>
    <name evidence="1" type="ORF">J2Z17_003593</name>
</gene>
<evidence type="ECO:0000313" key="2">
    <source>
        <dbReference type="Proteomes" id="UP000759443"/>
    </source>
</evidence>
<accession>A0ABS4E2H6</accession>
<name>A0ABS4E2H6_9HYPH</name>
<keyword evidence="2" id="KW-1185">Reference proteome</keyword>
<organism evidence="1 2">
    <name type="scientific">Rhizobium halophytocola</name>
    <dbReference type="NCBI Taxonomy" id="735519"/>
    <lineage>
        <taxon>Bacteria</taxon>
        <taxon>Pseudomonadati</taxon>
        <taxon>Pseudomonadota</taxon>
        <taxon>Alphaproteobacteria</taxon>
        <taxon>Hyphomicrobiales</taxon>
        <taxon>Rhizobiaceae</taxon>
        <taxon>Rhizobium/Agrobacterium group</taxon>
        <taxon>Rhizobium</taxon>
    </lineage>
</organism>
<comment type="caution">
    <text evidence="1">The sequence shown here is derived from an EMBL/GenBank/DDBJ whole genome shotgun (WGS) entry which is preliminary data.</text>
</comment>
<evidence type="ECO:0000313" key="1">
    <source>
        <dbReference type="EMBL" id="MBP1852138.1"/>
    </source>
</evidence>
<dbReference type="Proteomes" id="UP000759443">
    <property type="component" value="Unassembled WGS sequence"/>
</dbReference>
<dbReference type="EMBL" id="JAGGJU010000010">
    <property type="protein sequence ID" value="MBP1852138.1"/>
    <property type="molecule type" value="Genomic_DNA"/>
</dbReference>
<proteinExistence type="predicted"/>
<sequence length="100" mass="11588">MSSPFALRYDAAELATFLRAEILHAGDFAARWSHVRRHDDVDRRNAEKGERARVMREAQISREIFDRAWLGQPVSPADAHRIWDALGMDPAIRLFQETDR</sequence>
<protein>
    <submittedName>
        <fullName evidence="1">Uncharacterized protein</fullName>
    </submittedName>
</protein>
<reference evidence="1 2" key="1">
    <citation type="submission" date="2021-03" db="EMBL/GenBank/DDBJ databases">
        <title>Genomic Encyclopedia of Type Strains, Phase IV (KMG-IV): sequencing the most valuable type-strain genomes for metagenomic binning, comparative biology and taxonomic classification.</title>
        <authorList>
            <person name="Goeker M."/>
        </authorList>
    </citation>
    <scope>NUCLEOTIDE SEQUENCE [LARGE SCALE GENOMIC DNA]</scope>
    <source>
        <strain evidence="1 2">DSM 21600</strain>
    </source>
</reference>
<dbReference type="RefSeq" id="WP_209946985.1">
    <property type="nucleotide sequence ID" value="NZ_JAGGJU010000010.1"/>
</dbReference>